<proteinExistence type="predicted"/>
<dbReference type="EMBL" id="BSXN01000419">
    <property type="protein sequence ID" value="GME68461.1"/>
    <property type="molecule type" value="Genomic_DNA"/>
</dbReference>
<name>A0A9W6WGL6_CANBO</name>
<organism evidence="1 2">
    <name type="scientific">Candida boidinii</name>
    <name type="common">Yeast</name>
    <dbReference type="NCBI Taxonomy" id="5477"/>
    <lineage>
        <taxon>Eukaryota</taxon>
        <taxon>Fungi</taxon>
        <taxon>Dikarya</taxon>
        <taxon>Ascomycota</taxon>
        <taxon>Saccharomycotina</taxon>
        <taxon>Pichiomycetes</taxon>
        <taxon>Pichiales</taxon>
        <taxon>Pichiaceae</taxon>
        <taxon>Ogataea</taxon>
        <taxon>Ogataea/Candida clade</taxon>
    </lineage>
</organism>
<dbReference type="AlphaFoldDB" id="A0A9W6WGL6"/>
<dbReference type="Proteomes" id="UP001165120">
    <property type="component" value="Unassembled WGS sequence"/>
</dbReference>
<accession>A0A9W6WGL6</accession>
<protein>
    <submittedName>
        <fullName evidence="1">Unnamed protein product</fullName>
    </submittedName>
</protein>
<comment type="caution">
    <text evidence="1">The sequence shown here is derived from an EMBL/GenBank/DDBJ whole genome shotgun (WGS) entry which is preliminary data.</text>
</comment>
<gene>
    <name evidence="1" type="ORF">Cboi02_000167100</name>
</gene>
<evidence type="ECO:0000313" key="2">
    <source>
        <dbReference type="Proteomes" id="UP001165120"/>
    </source>
</evidence>
<keyword evidence="2" id="KW-1185">Reference proteome</keyword>
<evidence type="ECO:0000313" key="1">
    <source>
        <dbReference type="EMBL" id="GME68461.1"/>
    </source>
</evidence>
<reference evidence="1" key="1">
    <citation type="submission" date="2023-04" db="EMBL/GenBank/DDBJ databases">
        <title>Candida boidinii NBRC 10035.</title>
        <authorList>
            <person name="Ichikawa N."/>
            <person name="Sato H."/>
            <person name="Tonouchi N."/>
        </authorList>
    </citation>
    <scope>NUCLEOTIDE SEQUENCE</scope>
    <source>
        <strain evidence="1">NBRC 10035</strain>
    </source>
</reference>
<sequence>MKPVLTGQNVQTPEKLGYYRIQPKSKIPKLKLICSRKIAKFIDNINPRYIDQNQWFNFWRIVWNLILKYQLDSIKIFSIFINKFHEKDSFKCHSINFNKSDQLQGHIGKPVDNRNLILKSYLIHSKHRMEILFKNINYSIFLMQLNSFRFNNLTILNLKNLDLSNVIDNSKFLIELTQLKNLCYLNCYGLKSVDDTTIKSWLIAINSNKWKNLSCLILTNTSVATIFDNNLLISPKRLGNLLYIETNSFISEKTLGLKNWLSLSNGLFVSNLQDAEKMKYLVDNKYIETPLDLMNNYILDFKISNKIFEDLNTEDVDETNNYKTENSQDATSTTLNDNLNENWRLRIDNSNLKSNLNCIYFNKDNLKNAKAKVQIQNKPQLSRSSSIKKKSVIKVTNINQFFNGNRNKK</sequence>